<dbReference type="KEGG" id="bfm:BP422_15655"/>
<proteinExistence type="predicted"/>
<dbReference type="Proteomes" id="UP000197781">
    <property type="component" value="Chromosome"/>
</dbReference>
<reference evidence="1 2" key="1">
    <citation type="submission" date="2016-11" db="EMBL/GenBank/DDBJ databases">
        <authorList>
            <person name="Jaros S."/>
            <person name="Januszkiewicz K."/>
            <person name="Wedrychowicz H."/>
        </authorList>
    </citation>
    <scope>NUCLEOTIDE SEQUENCE [LARGE SCALE GENOMIC DNA]</scope>
    <source>
        <strain evidence="1 2">NF2</strain>
    </source>
</reference>
<accession>A0A220MJ47</accession>
<protein>
    <recommendedName>
        <fullName evidence="3">Helix-turn-helix type 11 domain-containing protein</fullName>
    </recommendedName>
</protein>
<gene>
    <name evidence="1" type="ORF">BP422_15655</name>
</gene>
<sequence>MTQKQALSPEMIEEITRTTLQVMKDFQEKEKQKQQKEKRDWRLRNTKLLLKHYRSFVSHVEGAKEKVKVTAHDYAEAMESLHTQELALESIKRSTQRTMVMVKFVQRMLTVYESMCLTSGHPEDWRRYQIIHAMYISDDKMTAEQVAKCHFIETRTVYRDINEASKTLSVLVFGVDAIEFA</sequence>
<dbReference type="EMBL" id="CP018145">
    <property type="protein sequence ID" value="ASJ54875.1"/>
    <property type="molecule type" value="Genomic_DNA"/>
</dbReference>
<evidence type="ECO:0000313" key="1">
    <source>
        <dbReference type="EMBL" id="ASJ54875.1"/>
    </source>
</evidence>
<evidence type="ECO:0000313" key="2">
    <source>
        <dbReference type="Proteomes" id="UP000197781"/>
    </source>
</evidence>
<evidence type="ECO:0008006" key="3">
    <source>
        <dbReference type="Google" id="ProtNLM"/>
    </source>
</evidence>
<organism evidence="1 2">
    <name type="scientific">Brevibacillus formosus</name>
    <dbReference type="NCBI Taxonomy" id="54913"/>
    <lineage>
        <taxon>Bacteria</taxon>
        <taxon>Bacillati</taxon>
        <taxon>Bacillota</taxon>
        <taxon>Bacilli</taxon>
        <taxon>Bacillales</taxon>
        <taxon>Paenibacillaceae</taxon>
        <taxon>Brevibacillus</taxon>
    </lineage>
</organism>
<dbReference type="RefSeq" id="WP_088908581.1">
    <property type="nucleotide sequence ID" value="NZ_CP018145.1"/>
</dbReference>
<dbReference type="AlphaFoldDB" id="A0A220MJ47"/>
<name>A0A220MJ47_9BACL</name>